<accession>A0A1D2YS86</accession>
<dbReference type="InterPro" id="IPR014748">
    <property type="entry name" value="Enoyl-CoA_hydra_C"/>
</dbReference>
<dbReference type="GO" id="GO:0006635">
    <property type="term" value="P:fatty acid beta-oxidation"/>
    <property type="evidence" value="ECO:0007669"/>
    <property type="project" value="TreeGrafter"/>
</dbReference>
<protein>
    <submittedName>
        <fullName evidence="4">Enoyl-CoA hydratase</fullName>
    </submittedName>
</protein>
<dbReference type="GO" id="GO:0016836">
    <property type="term" value="F:hydro-lyase activity"/>
    <property type="evidence" value="ECO:0007669"/>
    <property type="project" value="UniProtKB-ARBA"/>
</dbReference>
<dbReference type="AlphaFoldDB" id="A0A1D2YS86"/>
<dbReference type="InterPro" id="IPR029045">
    <property type="entry name" value="ClpP/crotonase-like_dom_sf"/>
</dbReference>
<dbReference type="CDD" id="cd06558">
    <property type="entry name" value="crotonase-like"/>
    <property type="match status" value="1"/>
</dbReference>
<reference evidence="4 5" key="1">
    <citation type="submission" date="2016-09" db="EMBL/GenBank/DDBJ databases">
        <title>Draft genome sequence for the type strain of Vulcanibacillus modesticaldus BR, a strictly anaerobic, moderately thermophilic, and nitrate-reducing bacterium from deep sea-hydrothermal vents of the Mid-Atlantic Ridge.</title>
        <authorList>
            <person name="Abin C.A."/>
            <person name="Hollibaugh J.T."/>
        </authorList>
    </citation>
    <scope>NUCLEOTIDE SEQUENCE [LARGE SCALE GENOMIC DNA]</scope>
    <source>
        <strain evidence="4 5">BR</strain>
    </source>
</reference>
<proteinExistence type="inferred from homology"/>
<dbReference type="Pfam" id="PF00378">
    <property type="entry name" value="ECH_1"/>
    <property type="match status" value="1"/>
</dbReference>
<dbReference type="Gene3D" id="3.90.226.10">
    <property type="entry name" value="2-enoyl-CoA Hydratase, Chain A, domain 1"/>
    <property type="match status" value="1"/>
</dbReference>
<dbReference type="PANTHER" id="PTHR11941">
    <property type="entry name" value="ENOYL-COA HYDRATASE-RELATED"/>
    <property type="match status" value="1"/>
</dbReference>
<dbReference type="FunFam" id="3.90.226.10:FF:000009">
    <property type="entry name" value="Carnitinyl-CoA dehydratase"/>
    <property type="match status" value="1"/>
</dbReference>
<evidence type="ECO:0000256" key="2">
    <source>
        <dbReference type="ARBA" id="ARBA00023239"/>
    </source>
</evidence>
<gene>
    <name evidence="4" type="ORF">BHF71_04110</name>
</gene>
<comment type="caution">
    <text evidence="4">The sequence shown here is derived from an EMBL/GenBank/DDBJ whole genome shotgun (WGS) entry which is preliminary data.</text>
</comment>
<dbReference type="STRING" id="337097.BHF71_04110"/>
<evidence type="ECO:0000256" key="3">
    <source>
        <dbReference type="RuleBase" id="RU003707"/>
    </source>
</evidence>
<evidence type="ECO:0000256" key="1">
    <source>
        <dbReference type="ARBA" id="ARBA00005254"/>
    </source>
</evidence>
<dbReference type="FunFam" id="1.10.12.10:FF:000001">
    <property type="entry name" value="Probable enoyl-CoA hydratase, mitochondrial"/>
    <property type="match status" value="1"/>
</dbReference>
<evidence type="ECO:0000313" key="4">
    <source>
        <dbReference type="EMBL" id="OEF96919.1"/>
    </source>
</evidence>
<keyword evidence="2" id="KW-0456">Lyase</keyword>
<keyword evidence="5" id="KW-1185">Reference proteome</keyword>
<organism evidence="4 5">
    <name type="scientific">Vulcanibacillus modesticaldus</name>
    <dbReference type="NCBI Taxonomy" id="337097"/>
    <lineage>
        <taxon>Bacteria</taxon>
        <taxon>Bacillati</taxon>
        <taxon>Bacillota</taxon>
        <taxon>Bacilli</taxon>
        <taxon>Bacillales</taxon>
        <taxon>Bacillaceae</taxon>
        <taxon>Vulcanibacillus</taxon>
    </lineage>
</organism>
<dbReference type="RefSeq" id="WP_069657552.1">
    <property type="nucleotide sequence ID" value="NZ_MIJF01000078.1"/>
</dbReference>
<dbReference type="SUPFAM" id="SSF52096">
    <property type="entry name" value="ClpP/crotonase"/>
    <property type="match status" value="1"/>
</dbReference>
<name>A0A1D2YS86_9BACI</name>
<dbReference type="InterPro" id="IPR018376">
    <property type="entry name" value="Enoyl-CoA_hyd/isom_CS"/>
</dbReference>
<dbReference type="PANTHER" id="PTHR11941:SF175">
    <property type="entry name" value="ENOYL-COA HYDRATASE-RELATED"/>
    <property type="match status" value="1"/>
</dbReference>
<dbReference type="PROSITE" id="PS00166">
    <property type="entry name" value="ENOYL_COA_HYDRATASE"/>
    <property type="match status" value="1"/>
</dbReference>
<dbReference type="OrthoDB" id="9775794at2"/>
<dbReference type="EMBL" id="MIJF01000078">
    <property type="protein sequence ID" value="OEF96919.1"/>
    <property type="molecule type" value="Genomic_DNA"/>
</dbReference>
<dbReference type="InterPro" id="IPR001753">
    <property type="entry name" value="Enoyl-CoA_hydra/iso"/>
</dbReference>
<dbReference type="Gene3D" id="1.10.12.10">
    <property type="entry name" value="Lyase 2-enoyl-coa Hydratase, Chain A, domain 2"/>
    <property type="match status" value="1"/>
</dbReference>
<sequence>MQLERVKYELDGSVAIITINHPPVNALGKKTLQDLDSALDEAIRDQRVKAVVLTGEGRFFVAGADIKEINTISSEDEGKKLALLGQRIFNKIEGMRKPVVAAINGACLGGGMELAMACHLRIAAESAKLGQPEINLGLIPGYGGTQRLARLTNKAIALEWILTGDQYSADQAFRIGVVNRVVASDRVVDEAKQLAKIISSKGKIAIAKSIEAIYQGIETTLEQGLEIEANLFGEICMTEDKKEGVQAFLEKRTPNFKDK</sequence>
<evidence type="ECO:0000313" key="5">
    <source>
        <dbReference type="Proteomes" id="UP000243739"/>
    </source>
</evidence>
<dbReference type="NCBIfam" id="NF005803">
    <property type="entry name" value="PRK07658.1"/>
    <property type="match status" value="1"/>
</dbReference>
<dbReference type="Proteomes" id="UP000243739">
    <property type="component" value="Unassembled WGS sequence"/>
</dbReference>
<comment type="similarity">
    <text evidence="1 3">Belongs to the enoyl-CoA hydratase/isomerase family.</text>
</comment>